<sequence>MTIGVVLPVYNQEPTYIYECLGAMEKQVYRDCKLIIVIDGANEETTEAVFNASSILTIPYRIIYRKKNMGIAYSLNEGFSYLKDCPYLTWISIDNRQDPLFLLTFYNHIQQAPDDTVLLYSYYWLIDEKGQRFADEKQWLQTMETLMNRNKEEILSICFVGASFLFRQSAFKKAGGYDSNYGVVSDYEFWIRLMEQGNIQLIRHTLMEYRVNSALSLTTLTGAQGLYLQSMRASLDHRKKRKEIPDVTVLITTHNHGAYIGKCLDSVLKQTHSNIHVVAIDIGSTDDTLQQITNRNDPRVIPLHIASGVKAEALNVGLGYVLGKYVLEMDGDDWLDERAIETMLFEFERLDKSYGLVYANKRIWYDNPSSGLQKGPEIKGIHYTDKFHVLTGIASHSPRMYRKSVLEKLDGWPAELNGEALLASDYMMFLRIADAYKMNWIDVVLYHERKYEEKNITANQKLYNTQLRAVVQHQLHVWGNKLFPEFKMDGDIIEEINLV</sequence>
<feature type="domain" description="Glycosyltransferase 2-like" evidence="1">
    <location>
        <begin position="248"/>
        <end position="409"/>
    </location>
</feature>
<accession>A0A268AFF8</accession>
<dbReference type="AlphaFoldDB" id="A0A268AFF8"/>
<comment type="caution">
    <text evidence="2">The sequence shown here is derived from an EMBL/GenBank/DDBJ whole genome shotgun (WGS) entry which is preliminary data.</text>
</comment>
<dbReference type="InterPro" id="IPR001173">
    <property type="entry name" value="Glyco_trans_2-like"/>
</dbReference>
<protein>
    <recommendedName>
        <fullName evidence="1">Glycosyltransferase 2-like domain-containing protein</fullName>
    </recommendedName>
</protein>
<dbReference type="PANTHER" id="PTHR43685:SF2">
    <property type="entry name" value="GLYCOSYLTRANSFERASE 2-LIKE DOMAIN-CONTAINING PROTEIN"/>
    <property type="match status" value="1"/>
</dbReference>
<evidence type="ECO:0000313" key="2">
    <source>
        <dbReference type="EMBL" id="PAD22859.1"/>
    </source>
</evidence>
<reference evidence="2 3" key="1">
    <citation type="submission" date="2017-07" db="EMBL/GenBank/DDBJ databases">
        <title>Isolation and whole genome analysis of endospore-forming bacteria from heroin.</title>
        <authorList>
            <person name="Kalinowski J."/>
            <person name="Ahrens B."/>
            <person name="Al-Dilaimi A."/>
            <person name="Winkler A."/>
            <person name="Wibberg D."/>
            <person name="Schleenbecker U."/>
            <person name="Ruckert C."/>
            <person name="Wolfel R."/>
            <person name="Grass G."/>
        </authorList>
    </citation>
    <scope>NUCLEOTIDE SEQUENCE [LARGE SCALE GENOMIC DNA]</scope>
    <source>
        <strain evidence="2 3">7528</strain>
    </source>
</reference>
<dbReference type="CDD" id="cd00761">
    <property type="entry name" value="Glyco_tranf_GTA_type"/>
    <property type="match status" value="2"/>
</dbReference>
<dbReference type="PANTHER" id="PTHR43685">
    <property type="entry name" value="GLYCOSYLTRANSFERASE"/>
    <property type="match status" value="1"/>
</dbReference>
<evidence type="ECO:0000313" key="3">
    <source>
        <dbReference type="Proteomes" id="UP000216013"/>
    </source>
</evidence>
<organism evidence="2 3">
    <name type="scientific">Terribacillus saccharophilus</name>
    <dbReference type="NCBI Taxonomy" id="361277"/>
    <lineage>
        <taxon>Bacteria</taxon>
        <taxon>Bacillati</taxon>
        <taxon>Bacillota</taxon>
        <taxon>Bacilli</taxon>
        <taxon>Bacillales</taxon>
        <taxon>Bacillaceae</taxon>
        <taxon>Terribacillus</taxon>
    </lineage>
</organism>
<dbReference type="SUPFAM" id="SSF53448">
    <property type="entry name" value="Nucleotide-diphospho-sugar transferases"/>
    <property type="match status" value="2"/>
</dbReference>
<name>A0A268AFF8_9BACI</name>
<dbReference type="Pfam" id="PF00535">
    <property type="entry name" value="Glycos_transf_2"/>
    <property type="match status" value="2"/>
</dbReference>
<evidence type="ECO:0000259" key="1">
    <source>
        <dbReference type="Pfam" id="PF00535"/>
    </source>
</evidence>
<gene>
    <name evidence="2" type="ORF">CHH64_03895</name>
</gene>
<proteinExistence type="predicted"/>
<dbReference type="EMBL" id="NPBV01000002">
    <property type="protein sequence ID" value="PAD22859.1"/>
    <property type="molecule type" value="Genomic_DNA"/>
</dbReference>
<dbReference type="InterPro" id="IPR050834">
    <property type="entry name" value="Glycosyltransf_2"/>
</dbReference>
<dbReference type="InterPro" id="IPR029044">
    <property type="entry name" value="Nucleotide-diphossugar_trans"/>
</dbReference>
<dbReference type="Proteomes" id="UP000216013">
    <property type="component" value="Unassembled WGS sequence"/>
</dbReference>
<dbReference type="Gene3D" id="3.90.550.10">
    <property type="entry name" value="Spore Coat Polysaccharide Biosynthesis Protein SpsA, Chain A"/>
    <property type="match status" value="2"/>
</dbReference>
<feature type="domain" description="Glycosyltransferase 2-like" evidence="1">
    <location>
        <begin position="5"/>
        <end position="173"/>
    </location>
</feature>
<dbReference type="RefSeq" id="WP_095260503.1">
    <property type="nucleotide sequence ID" value="NZ_NPBV01000002.1"/>
</dbReference>